<accession>A0ABD1ZNU5</accession>
<keyword evidence="3" id="KW-1185">Reference proteome</keyword>
<name>A0ABD1ZNU5_9MARC</name>
<proteinExistence type="predicted"/>
<gene>
    <name evidence="2" type="ORF">R1flu_020723</name>
</gene>
<dbReference type="EMBL" id="JBHFFA010000001">
    <property type="protein sequence ID" value="KAL2652595.1"/>
    <property type="molecule type" value="Genomic_DNA"/>
</dbReference>
<sequence>MDSVTGQHRKGTGGRRAGPARNIMGSREGGTQYVFLVWDTSILPSSVWRVPLSALVSSSKLRRLTAGLGTWSADLEWSTTLNG</sequence>
<dbReference type="Proteomes" id="UP001605036">
    <property type="component" value="Unassembled WGS sequence"/>
</dbReference>
<comment type="caution">
    <text evidence="2">The sequence shown here is derived from an EMBL/GenBank/DDBJ whole genome shotgun (WGS) entry which is preliminary data.</text>
</comment>
<dbReference type="AlphaFoldDB" id="A0ABD1ZNU5"/>
<reference evidence="2 3" key="1">
    <citation type="submission" date="2024-09" db="EMBL/GenBank/DDBJ databases">
        <title>Chromosome-scale assembly of Riccia fluitans.</title>
        <authorList>
            <person name="Paukszto L."/>
            <person name="Sawicki J."/>
            <person name="Karawczyk K."/>
            <person name="Piernik-Szablinska J."/>
            <person name="Szczecinska M."/>
            <person name="Mazdziarz M."/>
        </authorList>
    </citation>
    <scope>NUCLEOTIDE SEQUENCE [LARGE SCALE GENOMIC DNA]</scope>
    <source>
        <strain evidence="2">Rf_01</strain>
        <tissue evidence="2">Aerial parts of the thallus</tissue>
    </source>
</reference>
<protein>
    <submittedName>
        <fullName evidence="2">Uncharacterized protein</fullName>
    </submittedName>
</protein>
<organism evidence="2 3">
    <name type="scientific">Riccia fluitans</name>
    <dbReference type="NCBI Taxonomy" id="41844"/>
    <lineage>
        <taxon>Eukaryota</taxon>
        <taxon>Viridiplantae</taxon>
        <taxon>Streptophyta</taxon>
        <taxon>Embryophyta</taxon>
        <taxon>Marchantiophyta</taxon>
        <taxon>Marchantiopsida</taxon>
        <taxon>Marchantiidae</taxon>
        <taxon>Marchantiales</taxon>
        <taxon>Ricciaceae</taxon>
        <taxon>Riccia</taxon>
    </lineage>
</organism>
<evidence type="ECO:0000256" key="1">
    <source>
        <dbReference type="SAM" id="MobiDB-lite"/>
    </source>
</evidence>
<feature type="region of interest" description="Disordered" evidence="1">
    <location>
        <begin position="1"/>
        <end position="25"/>
    </location>
</feature>
<evidence type="ECO:0000313" key="3">
    <source>
        <dbReference type="Proteomes" id="UP001605036"/>
    </source>
</evidence>
<evidence type="ECO:0000313" key="2">
    <source>
        <dbReference type="EMBL" id="KAL2652595.1"/>
    </source>
</evidence>